<dbReference type="Proteomes" id="UP000321567">
    <property type="component" value="Unassembled WGS sequence"/>
</dbReference>
<dbReference type="EMBL" id="BJZO01000006">
    <property type="protein sequence ID" value="GEO80222.1"/>
    <property type="molecule type" value="Genomic_DNA"/>
</dbReference>
<name>A0A512H433_9PROT</name>
<feature type="region of interest" description="Disordered" evidence="1">
    <location>
        <begin position="1"/>
        <end position="25"/>
    </location>
</feature>
<dbReference type="InterPro" id="IPR036071">
    <property type="entry name" value="AMMECR1_dom_sf"/>
</dbReference>
<dbReference type="InterPro" id="IPR002733">
    <property type="entry name" value="AMMECR1_domain"/>
</dbReference>
<dbReference type="SUPFAM" id="SSF143447">
    <property type="entry name" value="AMMECR1-like"/>
    <property type="match status" value="1"/>
</dbReference>
<evidence type="ECO:0000313" key="4">
    <source>
        <dbReference type="Proteomes" id="UP000321567"/>
    </source>
</evidence>
<dbReference type="AlphaFoldDB" id="A0A512H433"/>
<keyword evidence="4" id="KW-1185">Reference proteome</keyword>
<sequence length="219" mass="22906">MTARPDAPPPSPVATSPAPAPAPEDLARRATRDHGPRLLALAANAIVQGLDGGAPAVPALASEPAALAEPGAAFVTLTRRAGALRGCIGSVVAHRPLALDVVANAWAAARRDPRFSPVGPDELADLSLSVSVLTTPESFPVADEADLVARVRPGIDGLILSDRGQRGLFLPQVWESLPRPADFITHLKRKAGLPADHWSGTLTIERFEACAVKDPHPWP</sequence>
<dbReference type="NCBIfam" id="TIGR00296">
    <property type="entry name" value="TIGR00296 family protein"/>
    <property type="match status" value="1"/>
</dbReference>
<evidence type="ECO:0000259" key="2">
    <source>
        <dbReference type="PROSITE" id="PS51112"/>
    </source>
</evidence>
<gene>
    <name evidence="3" type="ORF">ROR02_03530</name>
</gene>
<feature type="domain" description="AMMECR1" evidence="2">
    <location>
        <begin position="33"/>
        <end position="219"/>
    </location>
</feature>
<dbReference type="Gene3D" id="3.30.1490.150">
    <property type="entry name" value="Hypothetical protein ph0010, domain 2"/>
    <property type="match status" value="1"/>
</dbReference>
<protein>
    <submittedName>
        <fullName evidence="3">AmmeMemoRadiSam system protein A</fullName>
    </submittedName>
</protein>
<reference evidence="3 4" key="1">
    <citation type="submission" date="2019-07" db="EMBL/GenBank/DDBJ databases">
        <title>Whole genome shotgun sequence of Rhodospirillum oryzae NBRC 107573.</title>
        <authorList>
            <person name="Hosoyama A."/>
            <person name="Uohara A."/>
            <person name="Ohji S."/>
            <person name="Ichikawa N."/>
        </authorList>
    </citation>
    <scope>NUCLEOTIDE SEQUENCE [LARGE SCALE GENOMIC DNA]</scope>
    <source>
        <strain evidence="3 4">NBRC 107573</strain>
    </source>
</reference>
<dbReference type="NCBIfam" id="TIGR04335">
    <property type="entry name" value="AmmeMemoSam_A"/>
    <property type="match status" value="1"/>
</dbReference>
<dbReference type="InterPro" id="IPR023473">
    <property type="entry name" value="AMMECR1"/>
</dbReference>
<feature type="compositionally biased region" description="Pro residues" evidence="1">
    <location>
        <begin position="1"/>
        <end position="22"/>
    </location>
</feature>
<dbReference type="OrthoDB" id="9782820at2"/>
<accession>A0A512H433</accession>
<proteinExistence type="predicted"/>
<comment type="caution">
    <text evidence="3">The sequence shown here is derived from an EMBL/GenBank/DDBJ whole genome shotgun (WGS) entry which is preliminary data.</text>
</comment>
<evidence type="ECO:0000313" key="3">
    <source>
        <dbReference type="EMBL" id="GEO80222.1"/>
    </source>
</evidence>
<dbReference type="Pfam" id="PF01871">
    <property type="entry name" value="AMMECR1"/>
    <property type="match status" value="1"/>
</dbReference>
<dbReference type="PANTHER" id="PTHR13016:SF0">
    <property type="entry name" value="AMME SYNDROME CANDIDATE GENE 1 PROTEIN"/>
    <property type="match status" value="1"/>
</dbReference>
<dbReference type="InterPro" id="IPR027623">
    <property type="entry name" value="AmmeMemoSam_A"/>
</dbReference>
<evidence type="ECO:0000256" key="1">
    <source>
        <dbReference type="SAM" id="MobiDB-lite"/>
    </source>
</evidence>
<dbReference type="PROSITE" id="PS51112">
    <property type="entry name" value="AMMECR1"/>
    <property type="match status" value="1"/>
</dbReference>
<dbReference type="InterPro" id="IPR027485">
    <property type="entry name" value="AMMECR1_N"/>
</dbReference>
<organism evidence="3 4">
    <name type="scientific">Pararhodospirillum oryzae</name>
    <dbReference type="NCBI Taxonomy" id="478448"/>
    <lineage>
        <taxon>Bacteria</taxon>
        <taxon>Pseudomonadati</taxon>
        <taxon>Pseudomonadota</taxon>
        <taxon>Alphaproteobacteria</taxon>
        <taxon>Rhodospirillales</taxon>
        <taxon>Rhodospirillaceae</taxon>
        <taxon>Pararhodospirillum</taxon>
    </lineage>
</organism>
<dbReference type="Gene3D" id="3.30.700.20">
    <property type="entry name" value="Hypothetical protein ph0010, domain 1"/>
    <property type="match status" value="1"/>
</dbReference>
<dbReference type="RefSeq" id="WP_147162287.1">
    <property type="nucleotide sequence ID" value="NZ_BJZO01000006.1"/>
</dbReference>
<dbReference type="PANTHER" id="PTHR13016">
    <property type="entry name" value="AMMECR1 HOMOLOG"/>
    <property type="match status" value="1"/>
</dbReference>